<feature type="domain" description="BTB" evidence="2">
    <location>
        <begin position="17"/>
        <end position="88"/>
    </location>
</feature>
<dbReference type="InterPro" id="IPR011333">
    <property type="entry name" value="SKP1/BTB/POZ_sf"/>
</dbReference>
<name>A0A8H7MHR9_9PLEO</name>
<dbReference type="SUPFAM" id="SSF54695">
    <property type="entry name" value="POZ domain"/>
    <property type="match status" value="1"/>
</dbReference>
<feature type="compositionally biased region" description="Acidic residues" evidence="1">
    <location>
        <begin position="239"/>
        <end position="259"/>
    </location>
</feature>
<organism evidence="3 4">
    <name type="scientific">Ascochyta lentis</name>
    <dbReference type="NCBI Taxonomy" id="205686"/>
    <lineage>
        <taxon>Eukaryota</taxon>
        <taxon>Fungi</taxon>
        <taxon>Dikarya</taxon>
        <taxon>Ascomycota</taxon>
        <taxon>Pezizomycotina</taxon>
        <taxon>Dothideomycetes</taxon>
        <taxon>Pleosporomycetidae</taxon>
        <taxon>Pleosporales</taxon>
        <taxon>Pleosporineae</taxon>
        <taxon>Didymellaceae</taxon>
        <taxon>Ascochyta</taxon>
    </lineage>
</organism>
<dbReference type="PANTHER" id="PTHR47843">
    <property type="entry name" value="BTB DOMAIN-CONTAINING PROTEIN-RELATED"/>
    <property type="match status" value="1"/>
</dbReference>
<comment type="caution">
    <text evidence="3">The sequence shown here is derived from an EMBL/GenBank/DDBJ whole genome shotgun (WGS) entry which is preliminary data.</text>
</comment>
<gene>
    <name evidence="3" type="ORF">EKO04_008147</name>
</gene>
<dbReference type="EMBL" id="RZGK01000015">
    <property type="protein sequence ID" value="KAF9693742.1"/>
    <property type="molecule type" value="Genomic_DNA"/>
</dbReference>
<reference evidence="3" key="2">
    <citation type="submission" date="2020-09" db="EMBL/GenBank/DDBJ databases">
        <title>Reference genome assembly for Australian Ascochyta lentis isolate Al4.</title>
        <authorList>
            <person name="Lee R.C."/>
            <person name="Farfan-Caceres L.M."/>
            <person name="Debler J.W."/>
            <person name="Williams A.H."/>
            <person name="Henares B.M."/>
        </authorList>
    </citation>
    <scope>NUCLEOTIDE SEQUENCE</scope>
    <source>
        <strain evidence="3">Al4</strain>
    </source>
</reference>
<dbReference type="Gene3D" id="3.30.710.10">
    <property type="entry name" value="Potassium Channel Kv1.1, Chain A"/>
    <property type="match status" value="1"/>
</dbReference>
<keyword evidence="4" id="KW-1185">Reference proteome</keyword>
<dbReference type="SMART" id="SM00225">
    <property type="entry name" value="BTB"/>
    <property type="match status" value="1"/>
</dbReference>
<dbReference type="Proteomes" id="UP000651452">
    <property type="component" value="Unassembled WGS sequence"/>
</dbReference>
<feature type="region of interest" description="Disordered" evidence="1">
    <location>
        <begin position="224"/>
        <end position="259"/>
    </location>
</feature>
<evidence type="ECO:0000259" key="2">
    <source>
        <dbReference type="PROSITE" id="PS50097"/>
    </source>
</evidence>
<dbReference type="AlphaFoldDB" id="A0A8H7MHR9"/>
<evidence type="ECO:0000313" key="4">
    <source>
        <dbReference type="Proteomes" id="UP000651452"/>
    </source>
</evidence>
<dbReference type="Pfam" id="PF00651">
    <property type="entry name" value="BTB"/>
    <property type="match status" value="1"/>
</dbReference>
<dbReference type="OrthoDB" id="194443at2759"/>
<sequence length="259" mass="29810">MAILDSTKMRRFGAAARDGVIAVEVGSERVKYYVHKALLEEHSEYFKRALNGPWKEAEEKVVCLDDVECRTFEVFVDWLYTRKLPAKRTGWVGEEYDSEWYITLQIPMMKACAFANRMLSPDFLHAMEHRLIDHFIASGNVPFYEAIIFAFENLPPTSLILKALVDAHCRSFDEAEDTEENGELELRSQLPNTFLVDVMLRYVKLKSRKQTLLDRCDYHGHVSEDEKQECQNNHCTGSDSEDSEDSDEGEDSEDDCGSE</sequence>
<evidence type="ECO:0000256" key="1">
    <source>
        <dbReference type="SAM" id="MobiDB-lite"/>
    </source>
</evidence>
<reference evidence="3" key="1">
    <citation type="submission" date="2018-12" db="EMBL/GenBank/DDBJ databases">
        <authorList>
            <person name="Syme R.A."/>
            <person name="Farfan-Caceres L."/>
            <person name="Lichtenzveig J."/>
        </authorList>
    </citation>
    <scope>NUCLEOTIDE SEQUENCE</scope>
    <source>
        <strain evidence="3">Al4</strain>
    </source>
</reference>
<evidence type="ECO:0000313" key="3">
    <source>
        <dbReference type="EMBL" id="KAF9693742.1"/>
    </source>
</evidence>
<dbReference type="PANTHER" id="PTHR47843:SF2">
    <property type="entry name" value="BTB DOMAIN-CONTAINING PROTEIN"/>
    <property type="match status" value="1"/>
</dbReference>
<accession>A0A8H7MHR9</accession>
<proteinExistence type="predicted"/>
<protein>
    <recommendedName>
        <fullName evidence="2">BTB domain-containing protein</fullName>
    </recommendedName>
</protein>
<dbReference type="PROSITE" id="PS50097">
    <property type="entry name" value="BTB"/>
    <property type="match status" value="1"/>
</dbReference>
<dbReference type="CDD" id="cd18186">
    <property type="entry name" value="BTB_POZ_ZBTB_KLHL-like"/>
    <property type="match status" value="1"/>
</dbReference>
<dbReference type="InterPro" id="IPR000210">
    <property type="entry name" value="BTB/POZ_dom"/>
</dbReference>